<sequence>MTEIASRDSWNILPEPSAIVWFQLPLSLTEGELHKLQQGHIPRVMEDRWFVFHENEWLIFCRSWTGACIYGLHLTPKLDQTAQYKCWASRDIDHYRQADIDSDKAALSETLSFILEYDEGDAAW</sequence>
<proteinExistence type="predicted"/>
<dbReference type="AlphaFoldDB" id="A0A6L7GJS3"/>
<organism evidence="1 2">
    <name type="scientific">Allopontixanthobacter confluentis</name>
    <dbReference type="NCBI Taxonomy" id="1849021"/>
    <lineage>
        <taxon>Bacteria</taxon>
        <taxon>Pseudomonadati</taxon>
        <taxon>Pseudomonadota</taxon>
        <taxon>Alphaproteobacteria</taxon>
        <taxon>Sphingomonadales</taxon>
        <taxon>Erythrobacteraceae</taxon>
        <taxon>Allopontixanthobacter</taxon>
    </lineage>
</organism>
<evidence type="ECO:0000313" key="2">
    <source>
        <dbReference type="Proteomes" id="UP000473531"/>
    </source>
</evidence>
<dbReference type="OrthoDB" id="487531at2"/>
<comment type="caution">
    <text evidence="1">The sequence shown here is derived from an EMBL/GenBank/DDBJ whole genome shotgun (WGS) entry which is preliminary data.</text>
</comment>
<gene>
    <name evidence="1" type="ORF">GRI44_13760</name>
</gene>
<keyword evidence="2" id="KW-1185">Reference proteome</keyword>
<name>A0A6L7GJS3_9SPHN</name>
<reference evidence="1 2" key="1">
    <citation type="submission" date="2019-12" db="EMBL/GenBank/DDBJ databases">
        <title>Genomic-based taxomic classification of the family Erythrobacteraceae.</title>
        <authorList>
            <person name="Xu L."/>
        </authorList>
    </citation>
    <scope>NUCLEOTIDE SEQUENCE [LARGE SCALE GENOMIC DNA]</scope>
    <source>
        <strain evidence="1 2">KCTC 52259</strain>
    </source>
</reference>
<dbReference type="Proteomes" id="UP000473531">
    <property type="component" value="Unassembled WGS sequence"/>
</dbReference>
<accession>A0A6L7GJS3</accession>
<protein>
    <submittedName>
        <fullName evidence="1">Uncharacterized protein</fullName>
    </submittedName>
</protein>
<dbReference type="EMBL" id="WTYU01000003">
    <property type="protein sequence ID" value="MXP15815.1"/>
    <property type="molecule type" value="Genomic_DNA"/>
</dbReference>
<evidence type="ECO:0000313" key="1">
    <source>
        <dbReference type="EMBL" id="MXP15815.1"/>
    </source>
</evidence>
<dbReference type="RefSeq" id="WP_160602428.1">
    <property type="nucleotide sequence ID" value="NZ_WTYU01000003.1"/>
</dbReference>